<evidence type="ECO:0000256" key="12">
    <source>
        <dbReference type="ARBA" id="ARBA00023170"/>
    </source>
</evidence>
<dbReference type="PANTHER" id="PTHR12504">
    <property type="entry name" value="MITOCHONDRIAL IMPORT RECEPTOR SUBUNIT TOM22"/>
    <property type="match status" value="1"/>
</dbReference>
<dbReference type="InterPro" id="IPR005683">
    <property type="entry name" value="Tom22"/>
</dbReference>
<evidence type="ECO:0000256" key="2">
    <source>
        <dbReference type="ARBA" id="ARBA00009874"/>
    </source>
</evidence>
<keyword evidence="6" id="KW-1000">Mitochondrion outer membrane</keyword>
<sequence length="114" mass="12733">DIEETFTERLIGLTEMFPESLRNFMGTVTTYAWKTTKWTYGFSQSALWIMTTAATIAVLPVMLENERSQMVEQQKQQERQILLGPHAAVSGQQGMFPGMMPQSPPGMAPPPPPS</sequence>
<comment type="caution">
    <text evidence="14">The sequence shown here is derived from an EMBL/GenBank/DDBJ whole genome shotgun (WGS) entry which is preliminary data.</text>
</comment>
<dbReference type="CDD" id="cd22884">
    <property type="entry name" value="TOM22"/>
    <property type="match status" value="1"/>
</dbReference>
<feature type="region of interest" description="Disordered" evidence="13">
    <location>
        <begin position="93"/>
        <end position="114"/>
    </location>
</feature>
<dbReference type="EMBL" id="VSWD01000010">
    <property type="protein sequence ID" value="KAK3092060.1"/>
    <property type="molecule type" value="Genomic_DNA"/>
</dbReference>
<keyword evidence="4" id="KW-0813">Transport</keyword>
<comment type="similarity">
    <text evidence="2">Belongs to the Tom22 family.</text>
</comment>
<accession>A0AA88XUB5</accession>
<evidence type="ECO:0000313" key="15">
    <source>
        <dbReference type="Proteomes" id="UP001186944"/>
    </source>
</evidence>
<dbReference type="PANTHER" id="PTHR12504:SF0">
    <property type="entry name" value="MITOCHONDRIAL IMPORT RECEPTOR SUBUNIT TOM22 HOMOLOG"/>
    <property type="match status" value="1"/>
</dbReference>
<dbReference type="Proteomes" id="UP001186944">
    <property type="component" value="Unassembled WGS sequence"/>
</dbReference>
<feature type="compositionally biased region" description="Pro residues" evidence="13">
    <location>
        <begin position="102"/>
        <end position="114"/>
    </location>
</feature>
<organism evidence="14 15">
    <name type="scientific">Pinctada imbricata</name>
    <name type="common">Atlantic pearl-oyster</name>
    <name type="synonym">Pinctada martensii</name>
    <dbReference type="NCBI Taxonomy" id="66713"/>
    <lineage>
        <taxon>Eukaryota</taxon>
        <taxon>Metazoa</taxon>
        <taxon>Spiralia</taxon>
        <taxon>Lophotrochozoa</taxon>
        <taxon>Mollusca</taxon>
        <taxon>Bivalvia</taxon>
        <taxon>Autobranchia</taxon>
        <taxon>Pteriomorphia</taxon>
        <taxon>Pterioida</taxon>
        <taxon>Pterioidea</taxon>
        <taxon>Pteriidae</taxon>
        <taxon>Pinctada</taxon>
    </lineage>
</organism>
<keyword evidence="7" id="KW-0653">Protein transport</keyword>
<evidence type="ECO:0000256" key="8">
    <source>
        <dbReference type="ARBA" id="ARBA00022989"/>
    </source>
</evidence>
<evidence type="ECO:0000256" key="3">
    <source>
        <dbReference type="ARBA" id="ARBA00016229"/>
    </source>
</evidence>
<evidence type="ECO:0000313" key="14">
    <source>
        <dbReference type="EMBL" id="KAK3092060.1"/>
    </source>
</evidence>
<keyword evidence="15" id="KW-1185">Reference proteome</keyword>
<evidence type="ECO:0000256" key="13">
    <source>
        <dbReference type="SAM" id="MobiDB-lite"/>
    </source>
</evidence>
<dbReference type="AlphaFoldDB" id="A0AA88XUB5"/>
<evidence type="ECO:0000256" key="10">
    <source>
        <dbReference type="ARBA" id="ARBA00023128"/>
    </source>
</evidence>
<protein>
    <recommendedName>
        <fullName evidence="3">Mitochondrial import receptor subunit TOM22 homolog</fullName>
    </recommendedName>
</protein>
<keyword evidence="5" id="KW-0812">Transmembrane</keyword>
<feature type="non-terminal residue" evidence="14">
    <location>
        <position position="1"/>
    </location>
</feature>
<keyword evidence="12" id="KW-0675">Receptor</keyword>
<name>A0AA88XUB5_PINIB</name>
<keyword evidence="9" id="KW-0811">Translocation</keyword>
<evidence type="ECO:0000256" key="7">
    <source>
        <dbReference type="ARBA" id="ARBA00022927"/>
    </source>
</evidence>
<evidence type="ECO:0000256" key="4">
    <source>
        <dbReference type="ARBA" id="ARBA00022448"/>
    </source>
</evidence>
<reference evidence="14" key="1">
    <citation type="submission" date="2019-08" db="EMBL/GenBank/DDBJ databases">
        <title>The improved chromosome-level genome for the pearl oyster Pinctada fucata martensii using PacBio sequencing and Hi-C.</title>
        <authorList>
            <person name="Zheng Z."/>
        </authorList>
    </citation>
    <scope>NUCLEOTIDE SEQUENCE</scope>
    <source>
        <strain evidence="14">ZZ-2019</strain>
        <tissue evidence="14">Adductor muscle</tissue>
    </source>
</reference>
<keyword evidence="8" id="KW-1133">Transmembrane helix</keyword>
<dbReference type="GO" id="GO:0005741">
    <property type="term" value="C:mitochondrial outer membrane"/>
    <property type="evidence" value="ECO:0007669"/>
    <property type="project" value="UniProtKB-SubCell"/>
</dbReference>
<evidence type="ECO:0000256" key="11">
    <source>
        <dbReference type="ARBA" id="ARBA00023136"/>
    </source>
</evidence>
<keyword evidence="10" id="KW-0496">Mitochondrion</keyword>
<comment type="subcellular location">
    <subcellularLocation>
        <location evidence="1">Mitochondrion outer membrane</location>
        <topology evidence="1">Single-pass membrane protein</topology>
    </subcellularLocation>
</comment>
<keyword evidence="11" id="KW-0472">Membrane</keyword>
<dbReference type="GO" id="GO:0006886">
    <property type="term" value="P:intracellular protein transport"/>
    <property type="evidence" value="ECO:0007669"/>
    <property type="project" value="InterPro"/>
</dbReference>
<gene>
    <name evidence="14" type="ORF">FSP39_024821</name>
</gene>
<evidence type="ECO:0000256" key="6">
    <source>
        <dbReference type="ARBA" id="ARBA00022787"/>
    </source>
</evidence>
<evidence type="ECO:0000256" key="5">
    <source>
        <dbReference type="ARBA" id="ARBA00022692"/>
    </source>
</evidence>
<evidence type="ECO:0000256" key="1">
    <source>
        <dbReference type="ARBA" id="ARBA00004572"/>
    </source>
</evidence>
<dbReference type="Pfam" id="PF04281">
    <property type="entry name" value="Tom22"/>
    <property type="match status" value="1"/>
</dbReference>
<evidence type="ECO:0000256" key="9">
    <source>
        <dbReference type="ARBA" id="ARBA00023010"/>
    </source>
</evidence>
<proteinExistence type="inferred from homology"/>